<dbReference type="VEuPathDB" id="MicrosporidiaDB:HERIO_2505"/>
<dbReference type="InterPro" id="IPR036322">
    <property type="entry name" value="WD40_repeat_dom_sf"/>
</dbReference>
<protein>
    <submittedName>
        <fullName evidence="1">Uncharacterized protein</fullName>
    </submittedName>
</protein>
<dbReference type="VEuPathDB" id="MicrosporidiaDB:A0H76_1316"/>
<dbReference type="SUPFAM" id="SSF50978">
    <property type="entry name" value="WD40 repeat-like"/>
    <property type="match status" value="1"/>
</dbReference>
<comment type="caution">
    <text evidence="1">The sequence shown here is derived from an EMBL/GenBank/DDBJ whole genome shotgun (WGS) entry which is preliminary data.</text>
</comment>
<dbReference type="AlphaFoldDB" id="A0A1X0QHC8"/>
<dbReference type="Gene3D" id="2.130.10.10">
    <property type="entry name" value="YVTN repeat-like/Quinoprotein amine dehydrogenase"/>
    <property type="match status" value="1"/>
</dbReference>
<proteinExistence type="predicted"/>
<name>A0A1X0QHC8_9MICR</name>
<reference evidence="1 2" key="1">
    <citation type="journal article" date="2017" name="Environ. Microbiol.">
        <title>Decay of the glycolytic pathway and adaptation to intranuclear parasitism within Enterocytozoonidae microsporidia.</title>
        <authorList>
            <person name="Wiredu Boakye D."/>
            <person name="Jaroenlak P."/>
            <person name="Prachumwat A."/>
            <person name="Williams T.A."/>
            <person name="Bateman K.S."/>
            <person name="Itsathitphaisarn O."/>
            <person name="Sritunyalucksana K."/>
            <person name="Paszkiewicz K.H."/>
            <person name="Moore K.A."/>
            <person name="Stentiford G.D."/>
            <person name="Williams B.A."/>
        </authorList>
    </citation>
    <scope>NUCLEOTIDE SEQUENCE [LARGE SCALE GENOMIC DNA]</scope>
    <source>
        <strain evidence="2">canceri</strain>
    </source>
</reference>
<accession>A0A1X0QHC8</accession>
<gene>
    <name evidence="1" type="ORF">A0H76_1316</name>
</gene>
<dbReference type="EMBL" id="LTAI01000283">
    <property type="protein sequence ID" value="ORD99153.1"/>
    <property type="molecule type" value="Genomic_DNA"/>
</dbReference>
<evidence type="ECO:0000313" key="1">
    <source>
        <dbReference type="EMBL" id="ORD99153.1"/>
    </source>
</evidence>
<dbReference type="InterPro" id="IPR015943">
    <property type="entry name" value="WD40/YVTN_repeat-like_dom_sf"/>
</dbReference>
<organism evidence="1 2">
    <name type="scientific">Hepatospora eriocheir</name>
    <dbReference type="NCBI Taxonomy" id="1081669"/>
    <lineage>
        <taxon>Eukaryota</taxon>
        <taxon>Fungi</taxon>
        <taxon>Fungi incertae sedis</taxon>
        <taxon>Microsporidia</taxon>
        <taxon>Hepatosporidae</taxon>
        <taxon>Hepatospora</taxon>
    </lineage>
</organism>
<evidence type="ECO:0000313" key="2">
    <source>
        <dbReference type="Proteomes" id="UP000192501"/>
    </source>
</evidence>
<dbReference type="Proteomes" id="UP000192501">
    <property type="component" value="Unassembled WGS sequence"/>
</dbReference>
<sequence>MNKESPLCMDIDNLESLVVSGYRDGNIKLFNFDNNRLNLFQDIPKNSNMNEISNPITGVAVINRKLFVTADFSGNVMIYTGTGQFTCINQKRILEGPIYDMSYFVEKEQVKLYLGCDKGYLYIVTFNENNLQDINVTGGKVHNFGLTSVSVNKLLCVTCGIDSKVKFTLNNTLSFKNDDVSDLFKDLEFGSEPATTVCVTKDNNFNRNFIAIGYSSGQLVILEYHQSGEYTSEIFQLGSPIKSLKWGKSGFGLTVCYGNNEYKAFAITEESKFEEISFK</sequence>